<reference evidence="1" key="1">
    <citation type="submission" date="2022-07" db="EMBL/GenBank/DDBJ databases">
        <title>Phylogenomic reconstructions and comparative analyses of Kickxellomycotina fungi.</title>
        <authorList>
            <person name="Reynolds N.K."/>
            <person name="Stajich J.E."/>
            <person name="Barry K."/>
            <person name="Grigoriev I.V."/>
            <person name="Crous P."/>
            <person name="Smith M.E."/>
        </authorList>
    </citation>
    <scope>NUCLEOTIDE SEQUENCE</scope>
    <source>
        <strain evidence="1">BCRC 34780</strain>
    </source>
</reference>
<dbReference type="EMBL" id="JANBUN010000046">
    <property type="protein sequence ID" value="KAJ2807585.1"/>
    <property type="molecule type" value="Genomic_DNA"/>
</dbReference>
<sequence>MACLRGFLLDISGTLHVDYVPTPGAVAALAQLRQSGAQVRFVTNSTKISDAALHAKLAEMGFAVSRAEVFSSLSAATQLVAQRGYRPLLLLEDDALAQFRDIPQHPPHDAVVVGLAPSKLDYAGMNRAFQALLAGAHLVGIHRARYFASSATELSLGPGPFVAALEEAAGVRAELVGKPAPEFYRLALADMGLLDSPHAVAMVGDDVAADLGGGALELGLQRILVRTGKYRPGDEDKAAAPLDGVYGSFAAAVEALCGAS</sequence>
<name>A0ACC1LFU7_9FUNG</name>
<accession>A0ACC1LFU7</accession>
<keyword evidence="2" id="KW-1185">Reference proteome</keyword>
<organism evidence="1 2">
    <name type="scientific">Coemansia helicoidea</name>
    <dbReference type="NCBI Taxonomy" id="1286919"/>
    <lineage>
        <taxon>Eukaryota</taxon>
        <taxon>Fungi</taxon>
        <taxon>Fungi incertae sedis</taxon>
        <taxon>Zoopagomycota</taxon>
        <taxon>Kickxellomycotina</taxon>
        <taxon>Kickxellomycetes</taxon>
        <taxon>Kickxellales</taxon>
        <taxon>Kickxellaceae</taxon>
        <taxon>Coemansia</taxon>
    </lineage>
</organism>
<evidence type="ECO:0000313" key="2">
    <source>
        <dbReference type="Proteomes" id="UP001140087"/>
    </source>
</evidence>
<gene>
    <name evidence="1" type="ORF">H4R21_000409</name>
</gene>
<dbReference type="Proteomes" id="UP001140087">
    <property type="component" value="Unassembled WGS sequence"/>
</dbReference>
<comment type="caution">
    <text evidence="1">The sequence shown here is derived from an EMBL/GenBank/DDBJ whole genome shotgun (WGS) entry which is preliminary data.</text>
</comment>
<proteinExistence type="predicted"/>
<evidence type="ECO:0000313" key="1">
    <source>
        <dbReference type="EMBL" id="KAJ2807585.1"/>
    </source>
</evidence>
<protein>
    <submittedName>
        <fullName evidence="1">Uncharacterized protein</fullName>
    </submittedName>
</protein>